<name>K5W874_PHACS</name>
<evidence type="ECO:0000313" key="2">
    <source>
        <dbReference type="EMBL" id="EKM55345.1"/>
    </source>
</evidence>
<dbReference type="KEGG" id="pco:PHACADRAFT_195373"/>
<proteinExistence type="predicted"/>
<reference evidence="2 3" key="1">
    <citation type="journal article" date="2012" name="BMC Genomics">
        <title>Comparative genomics of the white-rot fungi, Phanerochaete carnosa and P. chrysosporium, to elucidate the genetic basis of the distinct wood types they colonize.</title>
        <authorList>
            <person name="Suzuki H."/>
            <person name="MacDonald J."/>
            <person name="Syed K."/>
            <person name="Salamov A."/>
            <person name="Hori C."/>
            <person name="Aerts A."/>
            <person name="Henrissat B."/>
            <person name="Wiebenga A."/>
            <person name="vanKuyk P.A."/>
            <person name="Barry K."/>
            <person name="Lindquist E."/>
            <person name="LaButti K."/>
            <person name="Lapidus A."/>
            <person name="Lucas S."/>
            <person name="Coutinho P."/>
            <person name="Gong Y."/>
            <person name="Samejima M."/>
            <person name="Mahadevan R."/>
            <person name="Abou-Zaid M."/>
            <person name="de Vries R.P."/>
            <person name="Igarashi K."/>
            <person name="Yadav J.S."/>
            <person name="Grigoriev I.V."/>
            <person name="Master E.R."/>
        </authorList>
    </citation>
    <scope>NUCLEOTIDE SEQUENCE [LARGE SCALE GENOMIC DNA]</scope>
    <source>
        <strain evidence="2 3">HHB-10118-sp</strain>
    </source>
</reference>
<protein>
    <submittedName>
        <fullName evidence="2">Carbohydrate esterase family 16 protein</fullName>
    </submittedName>
</protein>
<dbReference type="AlphaFoldDB" id="K5W874"/>
<evidence type="ECO:0000313" key="3">
    <source>
        <dbReference type="Proteomes" id="UP000008370"/>
    </source>
</evidence>
<dbReference type="OrthoDB" id="1600564at2759"/>
<keyword evidence="3" id="KW-1185">Reference proteome</keyword>
<dbReference type="EMBL" id="JH930472">
    <property type="protein sequence ID" value="EKM55345.1"/>
    <property type="molecule type" value="Genomic_DNA"/>
</dbReference>
<dbReference type="Gene3D" id="3.40.50.1110">
    <property type="entry name" value="SGNH hydrolase"/>
    <property type="match status" value="1"/>
</dbReference>
<dbReference type="InParanoid" id="K5W874"/>
<dbReference type="InterPro" id="IPR036514">
    <property type="entry name" value="SGNH_hydro_sf"/>
</dbReference>
<accession>K5W874</accession>
<dbReference type="SUPFAM" id="SSF52266">
    <property type="entry name" value="SGNH hydrolase"/>
    <property type="match status" value="1"/>
</dbReference>
<gene>
    <name evidence="2" type="ORF">PHACADRAFT_195373</name>
</gene>
<dbReference type="RefSeq" id="XP_007395671.1">
    <property type="nucleotide sequence ID" value="XM_007395609.1"/>
</dbReference>
<sequence length="310" mass="34403">MDRPWKYSSNVAQVSSSWHGVSGVKTLIVLGASYCGVGYDFKTSPRPTVDQPLGVPFPGSTWAEPEKANWVGHLVTRFEDQTRLVVYDFAKGGDTTEGVERQIKQEFLPNLVDDTEKGLLQGNLDKELRTSDAVWNSDDTLFTIWIGINDCGYSGPDAVPPKLVKLFGLIELLYSVGARNLMLIDIPPMDRSPAMRYPPRGKLSFEEWNDRLRVHALDFAKTHVDATLTIYSSWATFTRVLNNPVALGFDADDGKRRGGSIWVDHIHPTSKMHDEVAKDVVALLRSIPANGTGAEQGQTKWCDGTQHLTT</sequence>
<dbReference type="GO" id="GO:0016788">
    <property type="term" value="F:hydrolase activity, acting on ester bonds"/>
    <property type="evidence" value="ECO:0007669"/>
    <property type="project" value="InterPro"/>
</dbReference>
<organism evidence="2 3">
    <name type="scientific">Phanerochaete carnosa (strain HHB-10118-sp)</name>
    <name type="common">White-rot fungus</name>
    <name type="synonym">Peniophora carnosa</name>
    <dbReference type="NCBI Taxonomy" id="650164"/>
    <lineage>
        <taxon>Eukaryota</taxon>
        <taxon>Fungi</taxon>
        <taxon>Dikarya</taxon>
        <taxon>Basidiomycota</taxon>
        <taxon>Agaricomycotina</taxon>
        <taxon>Agaricomycetes</taxon>
        <taxon>Polyporales</taxon>
        <taxon>Phanerochaetaceae</taxon>
        <taxon>Phanerochaete</taxon>
    </lineage>
</organism>
<evidence type="ECO:0000259" key="1">
    <source>
        <dbReference type="Pfam" id="PF13472"/>
    </source>
</evidence>
<dbReference type="GeneID" id="18911079"/>
<dbReference type="Pfam" id="PF13472">
    <property type="entry name" value="Lipase_GDSL_2"/>
    <property type="match status" value="1"/>
</dbReference>
<dbReference type="Proteomes" id="UP000008370">
    <property type="component" value="Unassembled WGS sequence"/>
</dbReference>
<feature type="domain" description="SGNH hydrolase-type esterase" evidence="1">
    <location>
        <begin position="67"/>
        <end position="273"/>
    </location>
</feature>
<dbReference type="InterPro" id="IPR013830">
    <property type="entry name" value="SGNH_hydro"/>
</dbReference>
<dbReference type="HOGENOM" id="CLU_015101_4_1_1"/>